<accession>A0ABS3RSW3</accession>
<dbReference type="EMBL" id="JAGEPF010000012">
    <property type="protein sequence ID" value="MBO2459839.1"/>
    <property type="molecule type" value="Genomic_DNA"/>
</dbReference>
<evidence type="ECO:0000313" key="1">
    <source>
        <dbReference type="EMBL" id="MBO2459839.1"/>
    </source>
</evidence>
<comment type="caution">
    <text evidence="1">The sequence shown here is derived from an EMBL/GenBank/DDBJ whole genome shotgun (WGS) entry which is preliminary data.</text>
</comment>
<gene>
    <name evidence="1" type="ORF">J4709_19855</name>
</gene>
<keyword evidence="2" id="KW-1185">Reference proteome</keyword>
<reference evidence="1 2" key="1">
    <citation type="submission" date="2021-03" db="EMBL/GenBank/DDBJ databases">
        <title>Actinomadura violae sp. nov., isolated from lichen in Thailand.</title>
        <authorList>
            <person name="Kanchanasin P."/>
            <person name="Saeng-In P."/>
            <person name="Phongsopitanun W."/>
            <person name="Yuki M."/>
            <person name="Kudo T."/>
            <person name="Ohkuma M."/>
            <person name="Tanasupawat S."/>
        </authorList>
    </citation>
    <scope>NUCLEOTIDE SEQUENCE [LARGE SCALE GENOMIC DNA]</scope>
    <source>
        <strain evidence="1 2">LCR2-06</strain>
    </source>
</reference>
<evidence type="ECO:0000313" key="2">
    <source>
        <dbReference type="Proteomes" id="UP000680206"/>
    </source>
</evidence>
<sequence>MTELPPDDGTAEERTCVPTRCYCLFNHAITEQERAEVRKQIDYARRIGDTHGLLVHLTRLTGECPARRNS</sequence>
<dbReference type="RefSeq" id="WP_208242861.1">
    <property type="nucleotide sequence ID" value="NZ_JAGEPF010000012.1"/>
</dbReference>
<proteinExistence type="predicted"/>
<name>A0ABS3RSW3_9ACTN</name>
<organism evidence="1 2">
    <name type="scientific">Actinomadura violacea</name>
    <dbReference type="NCBI Taxonomy" id="2819934"/>
    <lineage>
        <taxon>Bacteria</taxon>
        <taxon>Bacillati</taxon>
        <taxon>Actinomycetota</taxon>
        <taxon>Actinomycetes</taxon>
        <taxon>Streptosporangiales</taxon>
        <taxon>Thermomonosporaceae</taxon>
        <taxon>Actinomadura</taxon>
    </lineage>
</organism>
<dbReference type="Proteomes" id="UP000680206">
    <property type="component" value="Unassembled WGS sequence"/>
</dbReference>
<protein>
    <submittedName>
        <fullName evidence="1">Uncharacterized protein</fullName>
    </submittedName>
</protein>